<evidence type="ECO:0000313" key="1">
    <source>
        <dbReference type="EMBL" id="KAJ9555297.1"/>
    </source>
</evidence>
<protein>
    <submittedName>
        <fullName evidence="1">Uncharacterized protein</fullName>
    </submittedName>
</protein>
<organism evidence="1 2">
    <name type="scientific">Centaurea solstitialis</name>
    <name type="common">yellow star-thistle</name>
    <dbReference type="NCBI Taxonomy" id="347529"/>
    <lineage>
        <taxon>Eukaryota</taxon>
        <taxon>Viridiplantae</taxon>
        <taxon>Streptophyta</taxon>
        <taxon>Embryophyta</taxon>
        <taxon>Tracheophyta</taxon>
        <taxon>Spermatophyta</taxon>
        <taxon>Magnoliopsida</taxon>
        <taxon>eudicotyledons</taxon>
        <taxon>Gunneridae</taxon>
        <taxon>Pentapetalae</taxon>
        <taxon>asterids</taxon>
        <taxon>campanulids</taxon>
        <taxon>Asterales</taxon>
        <taxon>Asteraceae</taxon>
        <taxon>Carduoideae</taxon>
        <taxon>Cardueae</taxon>
        <taxon>Centaureinae</taxon>
        <taxon>Centaurea</taxon>
    </lineage>
</organism>
<keyword evidence="2" id="KW-1185">Reference proteome</keyword>
<dbReference type="EMBL" id="JARYMX010000003">
    <property type="protein sequence ID" value="KAJ9555297.1"/>
    <property type="molecule type" value="Genomic_DNA"/>
</dbReference>
<name>A0AA38TPJ7_9ASTR</name>
<dbReference type="AlphaFoldDB" id="A0AA38TPJ7"/>
<sequence>MIFNDHPKEISRVLCCLQQEEGWVVCRVFKKRITTVRRMDEHDSLCWFDDQVSFMPNFESPRRISHPYTSNSSYHHHFPPKSELDQLHYNLPQDHSFLQLPQLESPKIQQPPIAAFQPSTQQQLNINLLYGEQDLQVTDWRVLDKFVASQLSNDQDPCNPPPSSLHMNLLLSDSKSDEMASECASISTSTCQVDLWK</sequence>
<gene>
    <name evidence="1" type="ORF">OSB04_009911</name>
</gene>
<proteinExistence type="predicted"/>
<dbReference type="Proteomes" id="UP001172457">
    <property type="component" value="Chromosome 3"/>
</dbReference>
<reference evidence="1" key="1">
    <citation type="submission" date="2023-03" db="EMBL/GenBank/DDBJ databases">
        <title>Chromosome-scale reference genome and RAD-based genetic map of yellow starthistle (Centaurea solstitialis) reveal putative structural variation and QTLs associated with invader traits.</title>
        <authorList>
            <person name="Reatini B."/>
            <person name="Cang F.A."/>
            <person name="Jiang Q."/>
            <person name="Mckibben M.T.W."/>
            <person name="Barker M.S."/>
            <person name="Rieseberg L.H."/>
            <person name="Dlugosch K.M."/>
        </authorList>
    </citation>
    <scope>NUCLEOTIDE SEQUENCE</scope>
    <source>
        <strain evidence="1">CAN-66</strain>
        <tissue evidence="1">Leaf</tissue>
    </source>
</reference>
<accession>A0AA38TPJ7</accession>
<comment type="caution">
    <text evidence="1">The sequence shown here is derived from an EMBL/GenBank/DDBJ whole genome shotgun (WGS) entry which is preliminary data.</text>
</comment>
<evidence type="ECO:0000313" key="2">
    <source>
        <dbReference type="Proteomes" id="UP001172457"/>
    </source>
</evidence>